<dbReference type="Proteomes" id="UP000830167">
    <property type="component" value="Chromosome"/>
</dbReference>
<gene>
    <name evidence="1" type="ORF">LSG31_23065</name>
</gene>
<evidence type="ECO:0000313" key="2">
    <source>
        <dbReference type="Proteomes" id="UP000830167"/>
    </source>
</evidence>
<name>A0ABY4CN78_9BACL</name>
<keyword evidence="2" id="KW-1185">Reference proteome</keyword>
<reference evidence="1" key="1">
    <citation type="submission" date="2021-12" db="EMBL/GenBank/DDBJ databases">
        <title>Alicyclobacillaceae gen. nov., sp. nov., isolated from chalcocite enrichment system.</title>
        <authorList>
            <person name="Jiang Z."/>
        </authorList>
    </citation>
    <scope>NUCLEOTIDE SEQUENCE</scope>
    <source>
        <strain evidence="1">MYW30-H2</strain>
    </source>
</reference>
<dbReference type="EMBL" id="CP089291">
    <property type="protein sequence ID" value="UOF90696.1"/>
    <property type="molecule type" value="Genomic_DNA"/>
</dbReference>
<evidence type="ECO:0000313" key="1">
    <source>
        <dbReference type="EMBL" id="UOF90696.1"/>
    </source>
</evidence>
<accession>A0ABY4CN78</accession>
<sequence>MSVSIQWLPKGHVTHGYRRVFAVYENNQFKHIVNLSMMPYESVYQIQQLADTGQMTDPALWWGLSFVVKLLKDPAAFEDSDDGYIQLRPQLMEKEELLSMEAYTQALQQGVYIIE</sequence>
<protein>
    <submittedName>
        <fullName evidence="1">Uncharacterized protein</fullName>
    </submittedName>
</protein>
<proteinExistence type="predicted"/>
<dbReference type="RefSeq" id="WP_347437396.1">
    <property type="nucleotide sequence ID" value="NZ_CP089291.1"/>
</dbReference>
<organism evidence="1 2">
    <name type="scientific">Fodinisporobacter ferrooxydans</name>
    <dbReference type="NCBI Taxonomy" id="2901836"/>
    <lineage>
        <taxon>Bacteria</taxon>
        <taxon>Bacillati</taxon>
        <taxon>Bacillota</taxon>
        <taxon>Bacilli</taxon>
        <taxon>Bacillales</taxon>
        <taxon>Alicyclobacillaceae</taxon>
        <taxon>Fodinisporobacter</taxon>
    </lineage>
</organism>